<organism evidence="1 2">
    <name type="scientific">Corchorus olitorius</name>
    <dbReference type="NCBI Taxonomy" id="93759"/>
    <lineage>
        <taxon>Eukaryota</taxon>
        <taxon>Viridiplantae</taxon>
        <taxon>Streptophyta</taxon>
        <taxon>Embryophyta</taxon>
        <taxon>Tracheophyta</taxon>
        <taxon>Spermatophyta</taxon>
        <taxon>Magnoliopsida</taxon>
        <taxon>eudicotyledons</taxon>
        <taxon>Gunneridae</taxon>
        <taxon>Pentapetalae</taxon>
        <taxon>rosids</taxon>
        <taxon>malvids</taxon>
        <taxon>Malvales</taxon>
        <taxon>Malvaceae</taxon>
        <taxon>Grewioideae</taxon>
        <taxon>Apeibeae</taxon>
        <taxon>Corchorus</taxon>
    </lineage>
</organism>
<dbReference type="AlphaFoldDB" id="A0A1R3HAC6"/>
<reference evidence="2" key="1">
    <citation type="submission" date="2013-09" db="EMBL/GenBank/DDBJ databases">
        <title>Corchorus olitorius genome sequencing.</title>
        <authorList>
            <person name="Alam M."/>
            <person name="Haque M.S."/>
            <person name="Islam M.S."/>
            <person name="Emdad E.M."/>
            <person name="Islam M.M."/>
            <person name="Ahmed B."/>
            <person name="Halim A."/>
            <person name="Hossen Q.M.M."/>
            <person name="Hossain M.Z."/>
            <person name="Ahmed R."/>
            <person name="Khan M.M."/>
            <person name="Islam R."/>
            <person name="Rashid M.M."/>
            <person name="Khan S.A."/>
            <person name="Rahman M.S."/>
            <person name="Alam M."/>
            <person name="Yahiya A.S."/>
            <person name="Khan M.S."/>
            <person name="Azam M.S."/>
            <person name="Haque T."/>
            <person name="Lashkar M.Z.H."/>
            <person name="Akhand A.I."/>
            <person name="Morshed G."/>
            <person name="Roy S."/>
            <person name="Uddin K.S."/>
            <person name="Rabeya T."/>
            <person name="Hossain A.S."/>
            <person name="Chowdhury A."/>
            <person name="Snigdha A.R."/>
            <person name="Mortoza M.S."/>
            <person name="Matin S.A."/>
            <person name="Hoque S.M.E."/>
            <person name="Islam M.K."/>
            <person name="Roy D.K."/>
            <person name="Haider R."/>
            <person name="Moosa M.M."/>
            <person name="Elias S.M."/>
            <person name="Hasan A.M."/>
            <person name="Jahan S."/>
            <person name="Shafiuddin M."/>
            <person name="Mahmood N."/>
            <person name="Shommy N.S."/>
        </authorList>
    </citation>
    <scope>NUCLEOTIDE SEQUENCE [LARGE SCALE GENOMIC DNA]</scope>
    <source>
        <strain evidence="2">cv. O-4</strain>
    </source>
</reference>
<dbReference type="EMBL" id="AWUE01020642">
    <property type="protein sequence ID" value="OMO67285.1"/>
    <property type="molecule type" value="Genomic_DNA"/>
</dbReference>
<keyword evidence="2" id="KW-1185">Reference proteome</keyword>
<sequence>MASRAGALVHRHQNPKSFGISSFAVLSPDLALYSSKATEKSPK</sequence>
<comment type="caution">
    <text evidence="1">The sequence shown here is derived from an EMBL/GenBank/DDBJ whole genome shotgun (WGS) entry which is preliminary data.</text>
</comment>
<evidence type="ECO:0000313" key="2">
    <source>
        <dbReference type="Proteomes" id="UP000187203"/>
    </source>
</evidence>
<gene>
    <name evidence="1" type="ORF">COLO4_30191</name>
</gene>
<proteinExistence type="predicted"/>
<evidence type="ECO:0000313" key="1">
    <source>
        <dbReference type="EMBL" id="OMO67285.1"/>
    </source>
</evidence>
<accession>A0A1R3HAC6</accession>
<protein>
    <submittedName>
        <fullName evidence="1">Uncharacterized protein</fullName>
    </submittedName>
</protein>
<dbReference type="Proteomes" id="UP000187203">
    <property type="component" value="Unassembled WGS sequence"/>
</dbReference>
<name>A0A1R3HAC6_9ROSI</name>